<gene>
    <name evidence="1" type="ORF">V6N12_028416</name>
</gene>
<dbReference type="Proteomes" id="UP001472677">
    <property type="component" value="Unassembled WGS sequence"/>
</dbReference>
<evidence type="ECO:0000313" key="1">
    <source>
        <dbReference type="EMBL" id="KAK8572361.1"/>
    </source>
</evidence>
<evidence type="ECO:0000313" key="2">
    <source>
        <dbReference type="Proteomes" id="UP001472677"/>
    </source>
</evidence>
<protein>
    <submittedName>
        <fullName evidence="1">Uncharacterized protein</fullName>
    </submittedName>
</protein>
<name>A0ABR2F5R9_9ROSI</name>
<accession>A0ABR2F5R9</accession>
<reference evidence="1 2" key="1">
    <citation type="journal article" date="2024" name="G3 (Bethesda)">
        <title>Genome assembly of Hibiscus sabdariffa L. provides insights into metabolisms of medicinal natural products.</title>
        <authorList>
            <person name="Kim T."/>
        </authorList>
    </citation>
    <scope>NUCLEOTIDE SEQUENCE [LARGE SCALE GENOMIC DNA]</scope>
    <source>
        <strain evidence="1">TK-2024</strain>
        <tissue evidence="1">Old leaves</tissue>
    </source>
</reference>
<sequence>MKMKLPHAFYEEPNGTAGGLALWWNEDASVNTLKSGKNFIDTRLSIKAETDWFGTFIYGPLYAEEKQQFWEMLSRLTEEESILEKLDRIVVSLEWNSAFPKAIGVMDAPIASHHSHIILFLN</sequence>
<proteinExistence type="predicted"/>
<comment type="caution">
    <text evidence="1">The sequence shown here is derived from an EMBL/GenBank/DDBJ whole genome shotgun (WGS) entry which is preliminary data.</text>
</comment>
<organism evidence="1 2">
    <name type="scientific">Hibiscus sabdariffa</name>
    <name type="common">roselle</name>
    <dbReference type="NCBI Taxonomy" id="183260"/>
    <lineage>
        <taxon>Eukaryota</taxon>
        <taxon>Viridiplantae</taxon>
        <taxon>Streptophyta</taxon>
        <taxon>Embryophyta</taxon>
        <taxon>Tracheophyta</taxon>
        <taxon>Spermatophyta</taxon>
        <taxon>Magnoliopsida</taxon>
        <taxon>eudicotyledons</taxon>
        <taxon>Gunneridae</taxon>
        <taxon>Pentapetalae</taxon>
        <taxon>rosids</taxon>
        <taxon>malvids</taxon>
        <taxon>Malvales</taxon>
        <taxon>Malvaceae</taxon>
        <taxon>Malvoideae</taxon>
        <taxon>Hibiscus</taxon>
    </lineage>
</organism>
<keyword evidence="2" id="KW-1185">Reference proteome</keyword>
<dbReference type="EMBL" id="JBBPBM010000008">
    <property type="protein sequence ID" value="KAK8572361.1"/>
    <property type="molecule type" value="Genomic_DNA"/>
</dbReference>